<dbReference type="AlphaFoldDB" id="A0A840XQD9"/>
<accession>A0A840XQD9</accession>
<proteinExistence type="predicted"/>
<comment type="caution">
    <text evidence="3">The sequence shown here is derived from an EMBL/GenBank/DDBJ whole genome shotgun (WGS) entry which is preliminary data.</text>
</comment>
<dbReference type="GO" id="GO:0003677">
    <property type="term" value="F:DNA binding"/>
    <property type="evidence" value="ECO:0007669"/>
    <property type="project" value="UniProtKB-KW"/>
</dbReference>
<dbReference type="Gene3D" id="1.10.260.40">
    <property type="entry name" value="lambda repressor-like DNA-binding domains"/>
    <property type="match status" value="1"/>
</dbReference>
<dbReference type="CDD" id="cd00093">
    <property type="entry name" value="HTH_XRE"/>
    <property type="match status" value="1"/>
</dbReference>
<dbReference type="InterPro" id="IPR001387">
    <property type="entry name" value="Cro/C1-type_HTH"/>
</dbReference>
<dbReference type="PANTHER" id="PTHR46558">
    <property type="entry name" value="TRACRIPTIONAL REGULATORY PROTEIN-RELATED-RELATED"/>
    <property type="match status" value="1"/>
</dbReference>
<organism evidence="3 4">
    <name type="scientific">Microcella frigidaquae</name>
    <dbReference type="NCBI Taxonomy" id="424758"/>
    <lineage>
        <taxon>Bacteria</taxon>
        <taxon>Bacillati</taxon>
        <taxon>Actinomycetota</taxon>
        <taxon>Actinomycetes</taxon>
        <taxon>Micrococcales</taxon>
        <taxon>Microbacteriaceae</taxon>
        <taxon>Microcella</taxon>
    </lineage>
</organism>
<keyword evidence="1" id="KW-0238">DNA-binding</keyword>
<sequence>MTNSIRALRFAAGELTQAELAERVGVTRQTIIAIEQGKYSPSLEIAFQIAHALGVRLDEVFSYPLSPTIAAARDGASTAGDPE</sequence>
<dbReference type="PANTHER" id="PTHR46558:SF4">
    <property type="entry name" value="DNA-BIDING PHAGE PROTEIN"/>
    <property type="match status" value="1"/>
</dbReference>
<protein>
    <submittedName>
        <fullName evidence="3">Putative transcriptional regulator</fullName>
    </submittedName>
</protein>
<dbReference type="InterPro" id="IPR010982">
    <property type="entry name" value="Lambda_DNA-bd_dom_sf"/>
</dbReference>
<evidence type="ECO:0000256" key="1">
    <source>
        <dbReference type="ARBA" id="ARBA00023125"/>
    </source>
</evidence>
<evidence type="ECO:0000313" key="4">
    <source>
        <dbReference type="Proteomes" id="UP000552883"/>
    </source>
</evidence>
<dbReference type="Proteomes" id="UP000552883">
    <property type="component" value="Unassembled WGS sequence"/>
</dbReference>
<gene>
    <name evidence="3" type="ORF">BJ959_002264</name>
</gene>
<dbReference type="SMART" id="SM00530">
    <property type="entry name" value="HTH_XRE"/>
    <property type="match status" value="1"/>
</dbReference>
<dbReference type="Pfam" id="PF01381">
    <property type="entry name" value="HTH_3"/>
    <property type="match status" value="1"/>
</dbReference>
<dbReference type="PROSITE" id="PS50943">
    <property type="entry name" value="HTH_CROC1"/>
    <property type="match status" value="1"/>
</dbReference>
<dbReference type="SUPFAM" id="SSF47413">
    <property type="entry name" value="lambda repressor-like DNA-binding domains"/>
    <property type="match status" value="1"/>
</dbReference>
<dbReference type="EMBL" id="JACHBS010000001">
    <property type="protein sequence ID" value="MBB5618768.1"/>
    <property type="molecule type" value="Genomic_DNA"/>
</dbReference>
<keyword evidence="4" id="KW-1185">Reference proteome</keyword>
<name>A0A840XQD9_9MICO</name>
<feature type="domain" description="HTH cro/C1-type" evidence="2">
    <location>
        <begin position="5"/>
        <end position="60"/>
    </location>
</feature>
<reference evidence="3 4" key="1">
    <citation type="submission" date="2020-08" db="EMBL/GenBank/DDBJ databases">
        <title>Sequencing the genomes of 1000 actinobacteria strains.</title>
        <authorList>
            <person name="Klenk H.-P."/>
        </authorList>
    </citation>
    <scope>NUCLEOTIDE SEQUENCE [LARGE SCALE GENOMIC DNA]</scope>
    <source>
        <strain evidence="3 4">DSM 23889</strain>
    </source>
</reference>
<evidence type="ECO:0000259" key="2">
    <source>
        <dbReference type="PROSITE" id="PS50943"/>
    </source>
</evidence>
<evidence type="ECO:0000313" key="3">
    <source>
        <dbReference type="EMBL" id="MBB5618768.1"/>
    </source>
</evidence>